<dbReference type="KEGG" id="mcos:GM418_29960"/>
<dbReference type="PANTHER" id="PTHR30273">
    <property type="entry name" value="PERIPLASMIC SIGNAL SENSOR AND SIGMA FACTOR ACTIVATOR FECR-RELATED"/>
    <property type="match status" value="1"/>
</dbReference>
<evidence type="ECO:0000313" key="4">
    <source>
        <dbReference type="EMBL" id="QGY47738.1"/>
    </source>
</evidence>
<dbReference type="AlphaFoldDB" id="A0A6I6K2Q7"/>
<dbReference type="EMBL" id="CP046401">
    <property type="protein sequence ID" value="QGY47738.1"/>
    <property type="molecule type" value="Genomic_DNA"/>
</dbReference>
<dbReference type="InterPro" id="IPR006860">
    <property type="entry name" value="FecR"/>
</dbReference>
<sequence>MKDFKNIVNLVTGNISPENKDKILTDITTGKEDKNAFRKVKFAWAILSSTKKLQDYDVEKSYLLLKDRISQKEQPLFKIETFLKYAAVFVFLVGIPLFFYLNKQKTEPPLTIELKNTLVVAENGQISKIILPDSSIVWLNSGTTLSYNSGYSFDNRDLVLDGQAYLNVTKSKKFPLVVSCKNLKVKVLGTKFDVSAYPGDDKIKVVLETGRVELFKTNDNSLVYELKPGEMVEYDTRQKKGVLSQVETNNYTNWKEGYLIFQDTPMKEVIEQLERKFNVEMVVKDSEVYKSVFNANFKDENLNEILNYIEYSCPIQYEILENNNLNKSIIELNFKSN</sequence>
<evidence type="ECO:0000259" key="3">
    <source>
        <dbReference type="Pfam" id="PF16344"/>
    </source>
</evidence>
<feature type="domain" description="Protein FecR C-terminal" evidence="3">
    <location>
        <begin position="258"/>
        <end position="323"/>
    </location>
</feature>
<feature type="transmembrane region" description="Helical" evidence="1">
    <location>
        <begin position="82"/>
        <end position="101"/>
    </location>
</feature>
<keyword evidence="1" id="KW-0472">Membrane</keyword>
<evidence type="ECO:0000256" key="1">
    <source>
        <dbReference type="SAM" id="Phobius"/>
    </source>
</evidence>
<protein>
    <submittedName>
        <fullName evidence="4">DUF4974 domain-containing protein</fullName>
    </submittedName>
</protein>
<name>A0A6I6K2Q7_9BACT</name>
<dbReference type="RefSeq" id="WP_158871900.1">
    <property type="nucleotide sequence ID" value="NZ_CP046401.1"/>
</dbReference>
<gene>
    <name evidence="4" type="ORF">GM418_29960</name>
</gene>
<dbReference type="PANTHER" id="PTHR30273:SF2">
    <property type="entry name" value="PROTEIN FECR"/>
    <property type="match status" value="1"/>
</dbReference>
<proteinExistence type="predicted"/>
<dbReference type="InterPro" id="IPR032508">
    <property type="entry name" value="FecR_C"/>
</dbReference>
<dbReference type="Pfam" id="PF04773">
    <property type="entry name" value="FecR"/>
    <property type="match status" value="1"/>
</dbReference>
<dbReference type="PIRSF" id="PIRSF018266">
    <property type="entry name" value="FecR"/>
    <property type="match status" value="1"/>
</dbReference>
<reference evidence="4 5" key="1">
    <citation type="submission" date="2019-11" db="EMBL/GenBank/DDBJ databases">
        <authorList>
            <person name="Zheng R.K."/>
            <person name="Sun C.M."/>
        </authorList>
    </citation>
    <scope>NUCLEOTIDE SEQUENCE [LARGE SCALE GENOMIC DNA]</scope>
    <source>
        <strain evidence="4 5">WC007</strain>
    </source>
</reference>
<dbReference type="InterPro" id="IPR012373">
    <property type="entry name" value="Ferrdict_sens_TM"/>
</dbReference>
<accession>A0A6I6K2Q7</accession>
<keyword evidence="1" id="KW-1133">Transmembrane helix</keyword>
<dbReference type="Gene3D" id="3.55.50.30">
    <property type="match status" value="1"/>
</dbReference>
<dbReference type="Pfam" id="PF16344">
    <property type="entry name" value="FecR_C"/>
    <property type="match status" value="1"/>
</dbReference>
<keyword evidence="5" id="KW-1185">Reference proteome</keyword>
<evidence type="ECO:0000313" key="5">
    <source>
        <dbReference type="Proteomes" id="UP000428260"/>
    </source>
</evidence>
<dbReference type="GO" id="GO:0016989">
    <property type="term" value="F:sigma factor antagonist activity"/>
    <property type="evidence" value="ECO:0007669"/>
    <property type="project" value="TreeGrafter"/>
</dbReference>
<organism evidence="4 5">
    <name type="scientific">Maribellus comscasis</name>
    <dbReference type="NCBI Taxonomy" id="2681766"/>
    <lineage>
        <taxon>Bacteria</taxon>
        <taxon>Pseudomonadati</taxon>
        <taxon>Bacteroidota</taxon>
        <taxon>Bacteroidia</taxon>
        <taxon>Marinilabiliales</taxon>
        <taxon>Prolixibacteraceae</taxon>
        <taxon>Maribellus</taxon>
    </lineage>
</organism>
<dbReference type="Gene3D" id="2.60.120.1440">
    <property type="match status" value="1"/>
</dbReference>
<dbReference type="Proteomes" id="UP000428260">
    <property type="component" value="Chromosome"/>
</dbReference>
<evidence type="ECO:0000259" key="2">
    <source>
        <dbReference type="Pfam" id="PF04773"/>
    </source>
</evidence>
<feature type="domain" description="FecR protein" evidence="2">
    <location>
        <begin position="120"/>
        <end position="213"/>
    </location>
</feature>
<keyword evidence="1" id="KW-0812">Transmembrane</keyword>